<feature type="domain" description="Nicotinate phosphoribosyltransferase N-terminal" evidence="11">
    <location>
        <begin position="17"/>
        <end position="141"/>
    </location>
</feature>
<dbReference type="InterPro" id="IPR013785">
    <property type="entry name" value="Aldolase_TIM"/>
</dbReference>
<evidence type="ECO:0000256" key="3">
    <source>
        <dbReference type="ARBA" id="ARBA00013236"/>
    </source>
</evidence>
<evidence type="ECO:0000256" key="9">
    <source>
        <dbReference type="RuleBase" id="RU365100"/>
    </source>
</evidence>
<accession>A0ABU0JSC2</accession>
<dbReference type="Pfam" id="PF04095">
    <property type="entry name" value="NAPRTase"/>
    <property type="match status" value="1"/>
</dbReference>
<name>A0ABU0JSC2_HATLI</name>
<evidence type="ECO:0000256" key="8">
    <source>
        <dbReference type="ARBA" id="ARBA00048668"/>
    </source>
</evidence>
<dbReference type="InterPro" id="IPR007229">
    <property type="entry name" value="Nic_PRibTrfase-Fam"/>
</dbReference>
<dbReference type="RefSeq" id="WP_307355266.1">
    <property type="nucleotide sequence ID" value="NZ_BAAACJ010000012.1"/>
</dbReference>
<evidence type="ECO:0000256" key="4">
    <source>
        <dbReference type="ARBA" id="ARBA00022553"/>
    </source>
</evidence>
<comment type="function">
    <text evidence="9">Catalyzes the first step in the biosynthesis of NAD from nicotinic acid, the ATP-dependent synthesis of beta-nicotinate D-ribonucleotide from nicotinate and 5-phospho-D-ribose 1-phosphate.</text>
</comment>
<dbReference type="Gene3D" id="3.20.20.70">
    <property type="entry name" value="Aldolase class I"/>
    <property type="match status" value="1"/>
</dbReference>
<evidence type="ECO:0000259" key="11">
    <source>
        <dbReference type="Pfam" id="PF17767"/>
    </source>
</evidence>
<keyword evidence="6 9" id="KW-0662">Pyridine nucleotide biosynthesis</keyword>
<protein>
    <recommendedName>
        <fullName evidence="3 9">Nicotinate phosphoribosyltransferase</fullName>
        <ecNumber evidence="3 9">6.3.4.21</ecNumber>
    </recommendedName>
</protein>
<evidence type="ECO:0000256" key="2">
    <source>
        <dbReference type="ARBA" id="ARBA00010897"/>
    </source>
</evidence>
<proteinExistence type="inferred from homology"/>
<comment type="PTM">
    <text evidence="9">Transiently phosphorylated on a His residue during the reaction cycle. Phosphorylation strongly increases the affinity for substrates and increases the rate of nicotinate D-ribonucleotide production. Dephosphorylation regenerates the low-affinity form of the enzyme, leading to product release.</text>
</comment>
<comment type="pathway">
    <text evidence="1 9">Cofactor biosynthesis; NAD(+) biosynthesis; nicotinate D-ribonucleotide from nicotinate: step 1/1.</text>
</comment>
<dbReference type="NCBIfam" id="TIGR01513">
    <property type="entry name" value="NAPRTase_put"/>
    <property type="match status" value="1"/>
</dbReference>
<keyword evidence="7 9" id="KW-0808">Transferase</keyword>
<dbReference type="InterPro" id="IPR036068">
    <property type="entry name" value="Nicotinate_pribotase-like_C"/>
</dbReference>
<comment type="caution">
    <text evidence="13">The sequence shown here is derived from an EMBL/GenBank/DDBJ whole genome shotgun (WGS) entry which is preliminary data.</text>
</comment>
<evidence type="ECO:0000256" key="1">
    <source>
        <dbReference type="ARBA" id="ARBA00004952"/>
    </source>
</evidence>
<dbReference type="InterPro" id="IPR041525">
    <property type="entry name" value="N/Namide_PRibTrfase"/>
</dbReference>
<dbReference type="PANTHER" id="PTHR11098:SF1">
    <property type="entry name" value="NICOTINATE PHOSPHORIBOSYLTRANSFERASE"/>
    <property type="match status" value="1"/>
</dbReference>
<dbReference type="EMBL" id="JAUSWN010000006">
    <property type="protein sequence ID" value="MDQ0479156.1"/>
    <property type="molecule type" value="Genomic_DNA"/>
</dbReference>
<evidence type="ECO:0000256" key="5">
    <source>
        <dbReference type="ARBA" id="ARBA00022598"/>
    </source>
</evidence>
<evidence type="ECO:0000256" key="7">
    <source>
        <dbReference type="ARBA" id="ARBA00022679"/>
    </source>
</evidence>
<dbReference type="InterPro" id="IPR040727">
    <property type="entry name" value="NAPRTase_N"/>
</dbReference>
<dbReference type="Proteomes" id="UP001224418">
    <property type="component" value="Unassembled WGS sequence"/>
</dbReference>
<dbReference type="NCBIfam" id="NF006695">
    <property type="entry name" value="PRK09243.1-2"/>
    <property type="match status" value="1"/>
</dbReference>
<keyword evidence="4" id="KW-0597">Phosphoprotein</keyword>
<evidence type="ECO:0000313" key="14">
    <source>
        <dbReference type="Proteomes" id="UP001224418"/>
    </source>
</evidence>
<evidence type="ECO:0000313" key="13">
    <source>
        <dbReference type="EMBL" id="MDQ0479156.1"/>
    </source>
</evidence>
<reference evidence="13 14" key="1">
    <citation type="submission" date="2023-07" db="EMBL/GenBank/DDBJ databases">
        <title>Genomic Encyclopedia of Type Strains, Phase IV (KMG-IV): sequencing the most valuable type-strain genomes for metagenomic binning, comparative biology and taxonomic classification.</title>
        <authorList>
            <person name="Goeker M."/>
        </authorList>
    </citation>
    <scope>NUCLEOTIDE SEQUENCE [LARGE SCALE GENOMIC DNA]</scope>
    <source>
        <strain evidence="13 14">DSM 1400</strain>
    </source>
</reference>
<dbReference type="SUPFAM" id="SSF54675">
    <property type="entry name" value="Nicotinate/Quinolinate PRTase N-terminal domain-like"/>
    <property type="match status" value="1"/>
</dbReference>
<dbReference type="InterPro" id="IPR041619">
    <property type="entry name" value="NAPRTase_C"/>
</dbReference>
<dbReference type="PIRSF" id="PIRSF000484">
    <property type="entry name" value="NAPRT"/>
    <property type="match status" value="1"/>
</dbReference>
<dbReference type="NCBIfam" id="NF009131">
    <property type="entry name" value="PRK12484.1"/>
    <property type="match status" value="1"/>
</dbReference>
<keyword evidence="14" id="KW-1185">Reference proteome</keyword>
<dbReference type="GO" id="GO:0004516">
    <property type="term" value="F:nicotinate phosphoribosyltransferase activity"/>
    <property type="evidence" value="ECO:0007669"/>
    <property type="project" value="UniProtKB-EC"/>
</dbReference>
<sequence>MEYNNTFNVECERNLTMLVDFYELTMANGYLNSNVGNKIAYFDMFFRRVPDGGGYCLMAGVQQLIEYLSELTFTEKDIAYLRSKKLFSEKFLKYLKNFKFECDVWAIPEGNPVFPGEPLVTVKGPIIQAQFVETMILLTINHQTLIATKANRICRAAKGKPVMEFGSRRAQGYDGAIFGARAAIIGGCSATACTIAEQMFNIPAIGTMAHSWVQLFEDEYSAFKAWAEAYPDDCLLLVDTYNVLKSGLPNAIKVFDEVLKPLGKRPIGIRIDSGDITYLTKEARKMLDEAGYTDAKITISNSLDEYIIKSVLDNGAKIDSFGVGERLITARSEPVFGGVYKLVAVEDENNEIFARIKISENQEKITNPGFKKIYRIFDKKTDKAIVDLICLNEEEINENKPLTIFHPIFTWKKKTLTNFYIKDLRVKIFDKGNLIYKNPSVSEIKQTVKQELSKFWPEVLRFQNPHTYYVDLSKELWELKHDLLHKYSNKFNEIK</sequence>
<dbReference type="SUPFAM" id="SSF51690">
    <property type="entry name" value="Nicotinate/Quinolinate PRTase C-terminal domain-like"/>
    <property type="match status" value="1"/>
</dbReference>
<dbReference type="Pfam" id="PF17956">
    <property type="entry name" value="NAPRTase_C"/>
    <property type="match status" value="1"/>
</dbReference>
<keyword evidence="5 9" id="KW-0436">Ligase</keyword>
<feature type="domain" description="Nicotinate phosphoribosyltransferase C-terminal" evidence="12">
    <location>
        <begin position="371"/>
        <end position="480"/>
    </location>
</feature>
<comment type="catalytic activity">
    <reaction evidence="8 9">
        <text>5-phospho-alpha-D-ribose 1-diphosphate + nicotinate + ATP + H2O = nicotinate beta-D-ribonucleotide + ADP + phosphate + diphosphate</text>
        <dbReference type="Rhea" id="RHEA:36163"/>
        <dbReference type="ChEBI" id="CHEBI:15377"/>
        <dbReference type="ChEBI" id="CHEBI:30616"/>
        <dbReference type="ChEBI" id="CHEBI:32544"/>
        <dbReference type="ChEBI" id="CHEBI:33019"/>
        <dbReference type="ChEBI" id="CHEBI:43474"/>
        <dbReference type="ChEBI" id="CHEBI:57502"/>
        <dbReference type="ChEBI" id="CHEBI:58017"/>
        <dbReference type="ChEBI" id="CHEBI:456216"/>
        <dbReference type="EC" id="6.3.4.21"/>
    </reaction>
</comment>
<organism evidence="13 14">
    <name type="scientific">Hathewaya limosa</name>
    <name type="common">Clostridium limosum</name>
    <dbReference type="NCBI Taxonomy" id="1536"/>
    <lineage>
        <taxon>Bacteria</taxon>
        <taxon>Bacillati</taxon>
        <taxon>Bacillota</taxon>
        <taxon>Clostridia</taxon>
        <taxon>Eubacteriales</taxon>
        <taxon>Clostridiaceae</taxon>
        <taxon>Hathewaya</taxon>
    </lineage>
</organism>
<feature type="domain" description="Nicotinate/nicotinamide phosphoribosyltransferase" evidence="10">
    <location>
        <begin position="162"/>
        <end position="353"/>
    </location>
</feature>
<dbReference type="CDD" id="cd01570">
    <property type="entry name" value="NAPRTase_A"/>
    <property type="match status" value="1"/>
</dbReference>
<evidence type="ECO:0000259" key="12">
    <source>
        <dbReference type="Pfam" id="PF17956"/>
    </source>
</evidence>
<gene>
    <name evidence="13" type="ORF">QOZ93_000896</name>
</gene>
<evidence type="ECO:0000259" key="10">
    <source>
        <dbReference type="Pfam" id="PF04095"/>
    </source>
</evidence>
<keyword evidence="13" id="KW-0328">Glycosyltransferase</keyword>
<dbReference type="PANTHER" id="PTHR11098">
    <property type="entry name" value="NICOTINATE PHOSPHORIBOSYLTRANSFERASE"/>
    <property type="match status" value="1"/>
</dbReference>
<dbReference type="GO" id="GO:0016757">
    <property type="term" value="F:glycosyltransferase activity"/>
    <property type="evidence" value="ECO:0007669"/>
    <property type="project" value="UniProtKB-KW"/>
</dbReference>
<dbReference type="Gene3D" id="3.20.140.10">
    <property type="entry name" value="nicotinate phosphoribosyltransferase"/>
    <property type="match status" value="1"/>
</dbReference>
<evidence type="ECO:0000256" key="6">
    <source>
        <dbReference type="ARBA" id="ARBA00022642"/>
    </source>
</evidence>
<dbReference type="Pfam" id="PF17767">
    <property type="entry name" value="NAPRTase_N"/>
    <property type="match status" value="1"/>
</dbReference>
<comment type="similarity">
    <text evidence="2 9">Belongs to the NAPRTase family.</text>
</comment>
<dbReference type="InterPro" id="IPR006405">
    <property type="entry name" value="Nic_PRibTrfase_pncB"/>
</dbReference>
<dbReference type="EC" id="6.3.4.21" evidence="3 9"/>